<gene>
    <name evidence="1" type="ORF">ALO52_03808</name>
</gene>
<sequence>MTSVCARFTTSAERLQGLKQDCQLILYPNGYILSVLVRIGDLAVKPLYWLFGSKKDLLAMPEDVQDVFGYALHQAQQGNKHTQAVPLKGFSGAGVLEVVEDYDGDTYRAVYTVKFGNAVYALHCFQKKSTSDIKTAQHDIDLIKSRLKAAEEHAKGTKND</sequence>
<dbReference type="PATRIC" id="fig|251707.3.peg.4991"/>
<accession>A0A0P9YAJ4</accession>
<evidence type="ECO:0000313" key="2">
    <source>
        <dbReference type="Proteomes" id="UP000050562"/>
    </source>
</evidence>
<name>A0A0P9YAJ4_9PSED</name>
<comment type="caution">
    <text evidence="1">The sequence shown here is derived from an EMBL/GenBank/DDBJ whole genome shotgun (WGS) entry which is preliminary data.</text>
</comment>
<reference evidence="1 2" key="1">
    <citation type="submission" date="2015-09" db="EMBL/GenBank/DDBJ databases">
        <title>Genome announcement of multiple Pseudomonas syringae strains.</title>
        <authorList>
            <person name="Thakur S."/>
            <person name="Wang P.W."/>
            <person name="Gong Y."/>
            <person name="Weir B.S."/>
            <person name="Guttman D.S."/>
        </authorList>
    </citation>
    <scope>NUCLEOTIDE SEQUENCE [LARGE SCALE GENOMIC DNA]</scope>
    <source>
        <strain evidence="1 2">ICMP3956</strain>
    </source>
</reference>
<dbReference type="AlphaFoldDB" id="A0A0P9YAJ4"/>
<evidence type="ECO:0000313" key="1">
    <source>
        <dbReference type="EMBL" id="KPY30815.1"/>
    </source>
</evidence>
<dbReference type="EMBL" id="LJRC01000271">
    <property type="protein sequence ID" value="KPY30815.1"/>
    <property type="molecule type" value="Genomic_DNA"/>
</dbReference>
<organism evidence="1 2">
    <name type="scientific">Pseudomonas syringae pv. primulae</name>
    <dbReference type="NCBI Taxonomy" id="251707"/>
    <lineage>
        <taxon>Bacteria</taxon>
        <taxon>Pseudomonadati</taxon>
        <taxon>Pseudomonadota</taxon>
        <taxon>Gammaproteobacteria</taxon>
        <taxon>Pseudomonadales</taxon>
        <taxon>Pseudomonadaceae</taxon>
        <taxon>Pseudomonas</taxon>
    </lineage>
</organism>
<evidence type="ECO:0008006" key="3">
    <source>
        <dbReference type="Google" id="ProtNLM"/>
    </source>
</evidence>
<dbReference type="InterPro" id="IPR009241">
    <property type="entry name" value="HigB-like"/>
</dbReference>
<protein>
    <recommendedName>
        <fullName evidence="3">Phage-related protein</fullName>
    </recommendedName>
</protein>
<proteinExistence type="predicted"/>
<dbReference type="Pfam" id="PF05973">
    <property type="entry name" value="Gp49"/>
    <property type="match status" value="1"/>
</dbReference>
<dbReference type="Proteomes" id="UP000050562">
    <property type="component" value="Unassembled WGS sequence"/>
</dbReference>